<dbReference type="InterPro" id="IPR016162">
    <property type="entry name" value="Ald_DH_N"/>
</dbReference>
<organism evidence="9 10">
    <name type="scientific">Gonapodya prolifera (strain JEL478)</name>
    <name type="common">Monoblepharis prolifera</name>
    <dbReference type="NCBI Taxonomy" id="1344416"/>
    <lineage>
        <taxon>Eukaryota</taxon>
        <taxon>Fungi</taxon>
        <taxon>Fungi incertae sedis</taxon>
        <taxon>Chytridiomycota</taxon>
        <taxon>Chytridiomycota incertae sedis</taxon>
        <taxon>Monoblepharidomycetes</taxon>
        <taxon>Monoblepharidales</taxon>
        <taxon>Gonapodyaceae</taxon>
        <taxon>Gonapodya</taxon>
    </lineage>
</organism>
<evidence type="ECO:0000256" key="2">
    <source>
        <dbReference type="ARBA" id="ARBA00023002"/>
    </source>
</evidence>
<dbReference type="GO" id="GO:0006081">
    <property type="term" value="P:aldehyde metabolic process"/>
    <property type="evidence" value="ECO:0007669"/>
    <property type="project" value="InterPro"/>
</dbReference>
<evidence type="ECO:0000259" key="8">
    <source>
        <dbReference type="Pfam" id="PF00171"/>
    </source>
</evidence>
<reference evidence="9 10" key="1">
    <citation type="journal article" date="2015" name="Genome Biol. Evol.">
        <title>Phylogenomic analyses indicate that early fungi evolved digesting cell walls of algal ancestors of land plants.</title>
        <authorList>
            <person name="Chang Y."/>
            <person name="Wang S."/>
            <person name="Sekimoto S."/>
            <person name="Aerts A.L."/>
            <person name="Choi C."/>
            <person name="Clum A."/>
            <person name="LaButti K.M."/>
            <person name="Lindquist E.A."/>
            <person name="Yee Ngan C."/>
            <person name="Ohm R.A."/>
            <person name="Salamov A.A."/>
            <person name="Grigoriev I.V."/>
            <person name="Spatafora J.W."/>
            <person name="Berbee M.L."/>
        </authorList>
    </citation>
    <scope>NUCLEOTIDE SEQUENCE [LARGE SCALE GENOMIC DNA]</scope>
    <source>
        <strain evidence="9 10">JEL478</strain>
    </source>
</reference>
<dbReference type="Pfam" id="PF00171">
    <property type="entry name" value="Aldedh"/>
    <property type="match status" value="1"/>
</dbReference>
<dbReference type="InterPro" id="IPR029510">
    <property type="entry name" value="Ald_DH_CS_GLU"/>
</dbReference>
<dbReference type="PANTHER" id="PTHR43570:SF16">
    <property type="entry name" value="ALDEHYDE DEHYDROGENASE TYPE III, ISOFORM Q"/>
    <property type="match status" value="1"/>
</dbReference>
<dbReference type="OMA" id="MKDQKVP"/>
<dbReference type="PROSITE" id="PS00687">
    <property type="entry name" value="ALDEHYDE_DEHYDR_GLU"/>
    <property type="match status" value="1"/>
</dbReference>
<dbReference type="CDD" id="cd07087">
    <property type="entry name" value="ALDH_F3-13-14_CALDH-like"/>
    <property type="match status" value="1"/>
</dbReference>
<accession>A0A139A0W5</accession>
<feature type="active site" evidence="5 6">
    <location>
        <position position="216"/>
    </location>
</feature>
<comment type="similarity">
    <text evidence="1 4 7">Belongs to the aldehyde dehydrogenase family.</text>
</comment>
<dbReference type="AlphaFoldDB" id="A0A139A0W5"/>
<dbReference type="FunFam" id="3.40.309.10:FF:000003">
    <property type="entry name" value="Aldehyde dehydrogenase"/>
    <property type="match status" value="1"/>
</dbReference>
<dbReference type="SUPFAM" id="SSF53720">
    <property type="entry name" value="ALDH-like"/>
    <property type="match status" value="1"/>
</dbReference>
<keyword evidence="10" id="KW-1185">Reference proteome</keyword>
<dbReference type="GO" id="GO:0005737">
    <property type="term" value="C:cytoplasm"/>
    <property type="evidence" value="ECO:0007669"/>
    <property type="project" value="TreeGrafter"/>
</dbReference>
<evidence type="ECO:0000256" key="4">
    <source>
        <dbReference type="PIRNR" id="PIRNR036492"/>
    </source>
</evidence>
<feature type="domain" description="Aldehyde dehydrogenase" evidence="8">
    <location>
        <begin position="5"/>
        <end position="443"/>
    </location>
</feature>
<dbReference type="PIRSF" id="PIRSF036492">
    <property type="entry name" value="ALDH"/>
    <property type="match status" value="1"/>
</dbReference>
<dbReference type="Gene3D" id="3.40.605.10">
    <property type="entry name" value="Aldehyde Dehydrogenase, Chain A, domain 1"/>
    <property type="match status" value="1"/>
</dbReference>
<name>A0A139A0W5_GONPJ</name>
<dbReference type="STRING" id="1344416.A0A139A0W5"/>
<evidence type="ECO:0000313" key="10">
    <source>
        <dbReference type="Proteomes" id="UP000070544"/>
    </source>
</evidence>
<gene>
    <name evidence="9" type="ORF">M427DRAFT_62396</name>
</gene>
<dbReference type="EMBL" id="KQ965827">
    <property type="protein sequence ID" value="KXS10420.1"/>
    <property type="molecule type" value="Genomic_DNA"/>
</dbReference>
<evidence type="ECO:0000256" key="6">
    <source>
        <dbReference type="PROSITE-ProRule" id="PRU10007"/>
    </source>
</evidence>
<dbReference type="InterPro" id="IPR016161">
    <property type="entry name" value="Ald_DH/histidinol_DH"/>
</dbReference>
<dbReference type="Gene3D" id="3.40.309.10">
    <property type="entry name" value="Aldehyde Dehydrogenase, Chain A, domain 2"/>
    <property type="match status" value="1"/>
</dbReference>
<evidence type="ECO:0000256" key="1">
    <source>
        <dbReference type="ARBA" id="ARBA00009986"/>
    </source>
</evidence>
<sequence>MSLRYNTSAEIKEAWEVVSATYRTGKTRPFPFRREQLRQLYKLINENQDAFNVAMDKDLKRNKHDTYVYEILTSLNDIADQVANIEKWGETEVIASGTFGGERVEIQYEPLGVALDIVPWNYPVFLAISTFAGIIGAGNCCILKPSELSPYTSQLFADLFPKYLDQSCYRVINGAVPETTQLLEYPFNQITYTGSTPVGKIIQSAAAKHLTPVLLELGGKSPVYVAPDADIKITALRIAVTKFFNNGQTCVTPDYILVHKKVAAAFIAELKAVVEKNYGPDPKKSADYGRVISKNHHRRIMKLLERDAAAELTFVTGGPKTADEEDRYIPPTVVTGFRTDKDYALMEGELFAPVLPVIEIGSQEEAHKFINDRPHPLAAYVFSTSAAVIAKFQKETHSGSMAANDCHITVTAPDAPFGGVGPSGMGAYHHKYGFDQFSHKKTVVIKKTSRDPLDGIRTPPGDYERTKRLVELLILKKPPSEGYLAFKKVFSRVFRPALITLAAAILYKRFGSGDVVKDITVLGATLKSLL</sequence>
<dbReference type="Proteomes" id="UP000070544">
    <property type="component" value="Unassembled WGS sequence"/>
</dbReference>
<proteinExistence type="inferred from homology"/>
<evidence type="ECO:0000313" key="9">
    <source>
        <dbReference type="EMBL" id="KXS10420.1"/>
    </source>
</evidence>
<evidence type="ECO:0000256" key="3">
    <source>
        <dbReference type="ARBA" id="ARBA00023027"/>
    </source>
</evidence>
<dbReference type="GO" id="GO:0004029">
    <property type="term" value="F:aldehyde dehydrogenase (NAD+) activity"/>
    <property type="evidence" value="ECO:0007669"/>
    <property type="project" value="TreeGrafter"/>
</dbReference>
<evidence type="ECO:0000256" key="5">
    <source>
        <dbReference type="PIRSR" id="PIRSR036492-1"/>
    </source>
</evidence>
<dbReference type="InterPro" id="IPR015590">
    <property type="entry name" value="Aldehyde_DH_dom"/>
</dbReference>
<dbReference type="PANTHER" id="PTHR43570">
    <property type="entry name" value="ALDEHYDE DEHYDROGENASE"/>
    <property type="match status" value="1"/>
</dbReference>
<protein>
    <recommendedName>
        <fullName evidence="4">Aldehyde dehydrogenase</fullName>
    </recommendedName>
</protein>
<dbReference type="InterPro" id="IPR012394">
    <property type="entry name" value="Aldehyde_DH_NAD(P)"/>
</dbReference>
<dbReference type="OrthoDB" id="440325at2759"/>
<keyword evidence="3" id="KW-0520">NAD</keyword>
<evidence type="ECO:0000256" key="7">
    <source>
        <dbReference type="RuleBase" id="RU003345"/>
    </source>
</evidence>
<dbReference type="FunFam" id="3.40.605.10:FF:000004">
    <property type="entry name" value="Aldehyde dehydrogenase"/>
    <property type="match status" value="1"/>
</dbReference>
<dbReference type="InterPro" id="IPR016163">
    <property type="entry name" value="Ald_DH_C"/>
</dbReference>
<keyword evidence="2 4" id="KW-0560">Oxidoreductase</keyword>
<feature type="active site" evidence="5">
    <location>
        <position position="250"/>
    </location>
</feature>